<dbReference type="SUPFAM" id="SSF54197">
    <property type="entry name" value="HIT-like"/>
    <property type="match status" value="2"/>
</dbReference>
<dbReference type="Proteomes" id="UP000427769">
    <property type="component" value="Chromosome"/>
</dbReference>
<dbReference type="EMBL" id="AP021875">
    <property type="protein sequence ID" value="BBO72862.1"/>
    <property type="molecule type" value="Genomic_DNA"/>
</dbReference>
<proteinExistence type="predicted"/>
<keyword evidence="3" id="KW-1185">Reference proteome</keyword>
<sequence length="347" mass="39232">MAKNRVVDDWFAMETVRARLLEPSGESVERTIQIRKSPVSGRTSRIAFSRINETEAGTDRLPPPPPDAGQKERCPFCRPQVLERTPRLIPEIHQDGRISRGQSLLFPNLFPYGAWSALSLFDERHYVEIGTASEKSYADCLINCADYLKRIKRHDPSAVYMAITQNHLPSAGGSLVHPHLQVQADAVASNHHRFLAQRALAHRQATGRGLFETYVQRETAMGERVIGRTGPWTWVAAFAPEGFFEVWAICPGKSSLLAVEEDAWHHLAAGMIRIQKLYRSLYRNGYNFGLLSVEREDSALEIRAVMVVRSNYAPWVRSDHTGFEVMLGDMATFTAPEETARLARKFW</sequence>
<protein>
    <recommendedName>
        <fullName evidence="4">Galactose-1-phosphate uridylyltransferase</fullName>
    </recommendedName>
</protein>
<accession>A0A5K7YSR1</accession>
<dbReference type="AlphaFoldDB" id="A0A5K7YSR1"/>
<evidence type="ECO:0000313" key="3">
    <source>
        <dbReference type="Proteomes" id="UP000427769"/>
    </source>
</evidence>
<dbReference type="InterPro" id="IPR036265">
    <property type="entry name" value="HIT-like_sf"/>
</dbReference>
<evidence type="ECO:0000313" key="2">
    <source>
        <dbReference type="EMBL" id="BBO72862.1"/>
    </source>
</evidence>
<evidence type="ECO:0000256" key="1">
    <source>
        <dbReference type="SAM" id="MobiDB-lite"/>
    </source>
</evidence>
<dbReference type="KEGG" id="dwd:DSCW_02790"/>
<evidence type="ECO:0008006" key="4">
    <source>
        <dbReference type="Google" id="ProtNLM"/>
    </source>
</evidence>
<feature type="region of interest" description="Disordered" evidence="1">
    <location>
        <begin position="49"/>
        <end position="73"/>
    </location>
</feature>
<organism evidence="2 3">
    <name type="scientific">Desulfosarcina widdelii</name>
    <dbReference type="NCBI Taxonomy" id="947919"/>
    <lineage>
        <taxon>Bacteria</taxon>
        <taxon>Pseudomonadati</taxon>
        <taxon>Thermodesulfobacteriota</taxon>
        <taxon>Desulfobacteria</taxon>
        <taxon>Desulfobacterales</taxon>
        <taxon>Desulfosarcinaceae</taxon>
        <taxon>Desulfosarcina</taxon>
    </lineage>
</organism>
<dbReference type="RefSeq" id="WP_231715642.1">
    <property type="nucleotide sequence ID" value="NZ_AP021875.1"/>
</dbReference>
<dbReference type="Gene3D" id="3.30.428.10">
    <property type="entry name" value="HIT-like"/>
    <property type="match status" value="2"/>
</dbReference>
<gene>
    <name evidence="2" type="ORF">DSCW_02790</name>
</gene>
<reference evidence="2 3" key="1">
    <citation type="submission" date="2019-11" db="EMBL/GenBank/DDBJ databases">
        <title>Comparative genomics of hydrocarbon-degrading Desulfosarcina strains.</title>
        <authorList>
            <person name="Watanabe M."/>
            <person name="Kojima H."/>
            <person name="Fukui M."/>
        </authorList>
    </citation>
    <scope>NUCLEOTIDE SEQUENCE [LARGE SCALE GENOMIC DNA]</scope>
    <source>
        <strain evidence="2 3">PP31</strain>
    </source>
</reference>
<name>A0A5K7YSR1_9BACT</name>